<dbReference type="EMBL" id="AXUP01000166">
    <property type="protein sequence ID" value="ESW39234.1"/>
    <property type="molecule type" value="Genomic_DNA"/>
</dbReference>
<proteinExistence type="predicted"/>
<organism evidence="1 2">
    <name type="scientific">Pseudomonas taiwanensis SJ9</name>
    <dbReference type="NCBI Taxonomy" id="1388762"/>
    <lineage>
        <taxon>Bacteria</taxon>
        <taxon>Pseudomonadati</taxon>
        <taxon>Pseudomonadota</taxon>
        <taxon>Gammaproteobacteria</taxon>
        <taxon>Pseudomonadales</taxon>
        <taxon>Pseudomonadaceae</taxon>
        <taxon>Pseudomonas</taxon>
    </lineage>
</organism>
<name>V7DAB2_9PSED</name>
<dbReference type="Proteomes" id="UP000018511">
    <property type="component" value="Unassembled WGS sequence"/>
</dbReference>
<dbReference type="AlphaFoldDB" id="V7DAB2"/>
<evidence type="ECO:0000313" key="2">
    <source>
        <dbReference type="Proteomes" id="UP000018511"/>
    </source>
</evidence>
<comment type="caution">
    <text evidence="1">The sequence shown here is derived from an EMBL/GenBank/DDBJ whole genome shotgun (WGS) entry which is preliminary data.</text>
</comment>
<accession>V7DAB2</accession>
<dbReference type="CDD" id="cd22992">
    <property type="entry name" value="MOC1"/>
    <property type="match status" value="1"/>
</dbReference>
<gene>
    <name evidence="1" type="ORF">O164_13505</name>
</gene>
<evidence type="ECO:0000313" key="1">
    <source>
        <dbReference type="EMBL" id="ESW39234.1"/>
    </source>
</evidence>
<sequence>MIDEKFNLVDCFRMPVIEIDGKKKVDAGTLFKLLSEYDIALAVLEKVGTRPGEGVVGAFSFGDSYGAARAVLECLGLPYRLERPQAWRGGQSLTGLSKEQIGEIAFELFKADEIYRGKRLKKDGTRGCNDGISDALMIAKFGVRFLE</sequence>
<dbReference type="PATRIC" id="fig|1388762.3.peg.2683"/>
<protein>
    <submittedName>
        <fullName evidence="1">Uncharacterized protein</fullName>
    </submittedName>
</protein>
<reference evidence="1 2" key="1">
    <citation type="submission" date="2013-10" db="EMBL/GenBank/DDBJ databases">
        <title>Whole Genome Shotgun Sequence of Pseudomonas taiwanensis SJ9.</title>
        <authorList>
            <person name="Hong S.-J."/>
            <person name="Shin J.-H."/>
        </authorList>
    </citation>
    <scope>NUCLEOTIDE SEQUENCE [LARGE SCALE GENOMIC DNA]</scope>
    <source>
        <strain evidence="1 2">SJ9</strain>
    </source>
</reference>